<dbReference type="Pfam" id="PF16486">
    <property type="entry name" value="ArgoN"/>
    <property type="match status" value="1"/>
</dbReference>
<dbReference type="CDD" id="cd02846">
    <property type="entry name" value="PAZ_argonaute_like"/>
    <property type="match status" value="1"/>
</dbReference>
<accession>A0A0D0C7M7</accession>
<dbReference type="Gene3D" id="3.30.420.10">
    <property type="entry name" value="Ribonuclease H-like superfamily/Ribonuclease H"/>
    <property type="match status" value="1"/>
</dbReference>
<dbReference type="Gene3D" id="3.40.50.2300">
    <property type="match status" value="1"/>
</dbReference>
<dbReference type="Proteomes" id="UP000053593">
    <property type="component" value="Unassembled WGS sequence"/>
</dbReference>
<dbReference type="PANTHER" id="PTHR22891">
    <property type="entry name" value="EUKARYOTIC TRANSLATION INITIATION FACTOR 2C"/>
    <property type="match status" value="1"/>
</dbReference>
<dbReference type="PROSITE" id="PS50821">
    <property type="entry name" value="PAZ"/>
    <property type="match status" value="1"/>
</dbReference>
<proteinExistence type="inferred from homology"/>
<dbReference type="InterPro" id="IPR012337">
    <property type="entry name" value="RNaseH-like_sf"/>
</dbReference>
<dbReference type="InterPro" id="IPR032474">
    <property type="entry name" value="Argonaute_N"/>
</dbReference>
<evidence type="ECO:0000256" key="2">
    <source>
        <dbReference type="SAM" id="MobiDB-lite"/>
    </source>
</evidence>
<dbReference type="GO" id="GO:0003723">
    <property type="term" value="F:RNA binding"/>
    <property type="evidence" value="ECO:0007669"/>
    <property type="project" value="InterPro"/>
</dbReference>
<sequence length="951" mass="105465">MSQQHRGRGAGEQWGRGGRGQSGERGGRGQSGERGGRSQSGERGGRGGRGGAFSGGSVVFKGPAPIDKRLSDKDNDISLVKAFSSLKVMSPDRPLRPGYGTVGTPITLRANFFPLRLPKNPIYDYSVDISPKTDINRLKFRIFALLEETEEFKPFRSHTAHDKSSRLVSSKKLPQPLQISVPFYEEGALGPEAGAKVYAVSITFTRELDPKQLTSYTEGQAQFRDYDPLPLISALNLVLQKHASRSGVRVGQNKYFFPTSSQGFNLSPGVTAFQGFYASVRTTYKQLMVNVNACMTAFVDPGNLADALFAFSRNSRGAMPTLPRELMGKVKVMTTHLGYKRRYTIQRVGSNTARNEFFNSDQYGRISIEQYFLKAYNIKLKHATDLPVIDVGAKKRSWLPAEICEIEPGQPFRGKLTDIQTAQMIRVACNPPRVNADAIVGDGFKKLGLIPPTNGFGVEVSNEMAVIPGRELKPPSLTYLAGNARVQNGAWNILNVRFHRSARVVPGWSVLVVRDGTYPHSFRGPDDERLPNLVRGFQEKMQKCGMAVPPGKPQLLVTPLVNPSNDPGRLQSLQKIRSTLQDHLKEMGSKPAFILVLLSQRDNYIYPGIKRIGDVELGVQTVCMLLSKIVDKEPNKQDQYFSNVALKVNTKLGGINHKLDDSAMRWLRKKSTMLVGIDVTHRGPGSKAGTPSIAAVVASVDSDFVQYPASLRLQQTDEMLDELAEMMVERLLAWQTKNKGALPDRVFVFRDGVSEGQYDTVLTEELPQILKAFQKFNTQGKSYRPLLSIIICGKRHHARFFPSDSQFADRNGNTRPGTVVDRGVTDIFGFDFYLQAHAGLQGTVKATHYIVIYDETKFTANEIQQGTHDTSYLYARATRAVSLMPPAYYADLAAERGRCYLNDFLVDDKASTAGGSTKSDKKGEERRTYEAAVKAWGNGLHPDMRNSMFYI</sequence>
<keyword evidence="6" id="KW-1185">Reference proteome</keyword>
<dbReference type="PROSITE" id="PS50822">
    <property type="entry name" value="PIWI"/>
    <property type="match status" value="1"/>
</dbReference>
<dbReference type="SMART" id="SM00950">
    <property type="entry name" value="Piwi"/>
    <property type="match status" value="1"/>
</dbReference>
<protein>
    <recommendedName>
        <fullName evidence="7">Argonaute-like protein</fullName>
    </recommendedName>
</protein>
<organism evidence="5 6">
    <name type="scientific">Collybiopsis luxurians FD-317 M1</name>
    <dbReference type="NCBI Taxonomy" id="944289"/>
    <lineage>
        <taxon>Eukaryota</taxon>
        <taxon>Fungi</taxon>
        <taxon>Dikarya</taxon>
        <taxon>Basidiomycota</taxon>
        <taxon>Agaricomycotina</taxon>
        <taxon>Agaricomycetes</taxon>
        <taxon>Agaricomycetidae</taxon>
        <taxon>Agaricales</taxon>
        <taxon>Marasmiineae</taxon>
        <taxon>Omphalotaceae</taxon>
        <taxon>Collybiopsis</taxon>
        <taxon>Collybiopsis luxurians</taxon>
    </lineage>
</organism>
<dbReference type="InterPro" id="IPR003165">
    <property type="entry name" value="Piwi"/>
</dbReference>
<dbReference type="InterPro" id="IPR045246">
    <property type="entry name" value="Piwi_ago-like"/>
</dbReference>
<dbReference type="SUPFAM" id="SSF101690">
    <property type="entry name" value="PAZ domain"/>
    <property type="match status" value="1"/>
</dbReference>
<dbReference type="CDD" id="cd04657">
    <property type="entry name" value="Piwi_ago-like"/>
    <property type="match status" value="1"/>
</dbReference>
<dbReference type="Pfam" id="PF02170">
    <property type="entry name" value="PAZ"/>
    <property type="match status" value="1"/>
</dbReference>
<gene>
    <name evidence="5" type="ORF">GYMLUDRAFT_161936</name>
</gene>
<evidence type="ECO:0000313" key="5">
    <source>
        <dbReference type="EMBL" id="KIK64211.1"/>
    </source>
</evidence>
<evidence type="ECO:0008006" key="7">
    <source>
        <dbReference type="Google" id="ProtNLM"/>
    </source>
</evidence>
<dbReference type="HOGENOM" id="CLU_004544_4_1_1"/>
<dbReference type="SMART" id="SM01163">
    <property type="entry name" value="DUF1785"/>
    <property type="match status" value="1"/>
</dbReference>
<dbReference type="SMART" id="SM00949">
    <property type="entry name" value="PAZ"/>
    <property type="match status" value="1"/>
</dbReference>
<dbReference type="InterPro" id="IPR003100">
    <property type="entry name" value="PAZ_dom"/>
</dbReference>
<dbReference type="InterPro" id="IPR014811">
    <property type="entry name" value="ArgoL1"/>
</dbReference>
<dbReference type="EMBL" id="KN834762">
    <property type="protein sequence ID" value="KIK64211.1"/>
    <property type="molecule type" value="Genomic_DNA"/>
</dbReference>
<feature type="compositionally biased region" description="Gly residues" evidence="2">
    <location>
        <begin position="10"/>
        <end position="33"/>
    </location>
</feature>
<evidence type="ECO:0000259" key="3">
    <source>
        <dbReference type="PROSITE" id="PS50821"/>
    </source>
</evidence>
<evidence type="ECO:0000256" key="1">
    <source>
        <dbReference type="RuleBase" id="RU361178"/>
    </source>
</evidence>
<dbReference type="SUPFAM" id="SSF53098">
    <property type="entry name" value="Ribonuclease H-like"/>
    <property type="match status" value="1"/>
</dbReference>
<feature type="domain" description="Piwi" evidence="4">
    <location>
        <begin position="593"/>
        <end position="902"/>
    </location>
</feature>
<dbReference type="InterPro" id="IPR032472">
    <property type="entry name" value="ArgoL2"/>
</dbReference>
<dbReference type="InterPro" id="IPR036085">
    <property type="entry name" value="PAZ_dom_sf"/>
</dbReference>
<evidence type="ECO:0000313" key="6">
    <source>
        <dbReference type="Proteomes" id="UP000053593"/>
    </source>
</evidence>
<dbReference type="Pfam" id="PF08699">
    <property type="entry name" value="ArgoL1"/>
    <property type="match status" value="1"/>
</dbReference>
<reference evidence="5 6" key="1">
    <citation type="submission" date="2014-04" db="EMBL/GenBank/DDBJ databases">
        <title>Evolutionary Origins and Diversification of the Mycorrhizal Mutualists.</title>
        <authorList>
            <consortium name="DOE Joint Genome Institute"/>
            <consortium name="Mycorrhizal Genomics Consortium"/>
            <person name="Kohler A."/>
            <person name="Kuo A."/>
            <person name="Nagy L.G."/>
            <person name="Floudas D."/>
            <person name="Copeland A."/>
            <person name="Barry K.W."/>
            <person name="Cichocki N."/>
            <person name="Veneault-Fourrey C."/>
            <person name="LaButti K."/>
            <person name="Lindquist E.A."/>
            <person name="Lipzen A."/>
            <person name="Lundell T."/>
            <person name="Morin E."/>
            <person name="Murat C."/>
            <person name="Riley R."/>
            <person name="Ohm R."/>
            <person name="Sun H."/>
            <person name="Tunlid A."/>
            <person name="Henrissat B."/>
            <person name="Grigoriev I.V."/>
            <person name="Hibbett D.S."/>
            <person name="Martin F."/>
        </authorList>
    </citation>
    <scope>NUCLEOTIDE SEQUENCE [LARGE SCALE GENOMIC DNA]</scope>
    <source>
        <strain evidence="5 6">FD-317 M1</strain>
    </source>
</reference>
<dbReference type="Pfam" id="PF16488">
    <property type="entry name" value="ArgoL2"/>
    <property type="match status" value="1"/>
</dbReference>
<name>A0A0D0C7M7_9AGAR</name>
<dbReference type="InterPro" id="IPR036397">
    <property type="entry name" value="RNaseH_sf"/>
</dbReference>
<dbReference type="Pfam" id="PF02171">
    <property type="entry name" value="Piwi"/>
    <property type="match status" value="1"/>
</dbReference>
<feature type="region of interest" description="Disordered" evidence="2">
    <location>
        <begin position="1"/>
        <end position="59"/>
    </location>
</feature>
<dbReference type="AlphaFoldDB" id="A0A0D0C7M7"/>
<dbReference type="Gene3D" id="2.170.260.10">
    <property type="entry name" value="paz domain"/>
    <property type="match status" value="1"/>
</dbReference>
<feature type="domain" description="PAZ" evidence="3">
    <location>
        <begin position="303"/>
        <end position="408"/>
    </location>
</feature>
<dbReference type="OrthoDB" id="10252740at2759"/>
<evidence type="ECO:0000259" key="4">
    <source>
        <dbReference type="PROSITE" id="PS50822"/>
    </source>
</evidence>
<comment type="similarity">
    <text evidence="1">Belongs to the argonaute family.</text>
</comment>